<feature type="region of interest" description="Disordered" evidence="1">
    <location>
        <begin position="1"/>
        <end position="35"/>
    </location>
</feature>
<name>A0AAV9Z911_9AGAR</name>
<feature type="compositionally biased region" description="Basic and acidic residues" evidence="1">
    <location>
        <begin position="145"/>
        <end position="155"/>
    </location>
</feature>
<gene>
    <name evidence="2" type="ORF">R3P38DRAFT_2811377</name>
</gene>
<dbReference type="EMBL" id="JAWWNJ010000178">
    <property type="protein sequence ID" value="KAK6974862.1"/>
    <property type="molecule type" value="Genomic_DNA"/>
</dbReference>
<feature type="region of interest" description="Disordered" evidence="1">
    <location>
        <begin position="67"/>
        <end position="89"/>
    </location>
</feature>
<proteinExistence type="predicted"/>
<feature type="compositionally biased region" description="Acidic residues" evidence="1">
    <location>
        <begin position="156"/>
        <end position="177"/>
    </location>
</feature>
<dbReference type="Proteomes" id="UP001362999">
    <property type="component" value="Unassembled WGS sequence"/>
</dbReference>
<keyword evidence="3" id="KW-1185">Reference proteome</keyword>
<dbReference type="AlphaFoldDB" id="A0AAV9Z911"/>
<feature type="region of interest" description="Disordered" evidence="1">
    <location>
        <begin position="138"/>
        <end position="177"/>
    </location>
</feature>
<evidence type="ECO:0000256" key="1">
    <source>
        <dbReference type="SAM" id="MobiDB-lite"/>
    </source>
</evidence>
<accession>A0AAV9Z911</accession>
<evidence type="ECO:0000313" key="2">
    <source>
        <dbReference type="EMBL" id="KAK6974862.1"/>
    </source>
</evidence>
<comment type="caution">
    <text evidence="2">The sequence shown here is derived from an EMBL/GenBank/DDBJ whole genome shotgun (WGS) entry which is preliminary data.</text>
</comment>
<organism evidence="2 3">
    <name type="scientific">Favolaschia claudopus</name>
    <dbReference type="NCBI Taxonomy" id="2862362"/>
    <lineage>
        <taxon>Eukaryota</taxon>
        <taxon>Fungi</taxon>
        <taxon>Dikarya</taxon>
        <taxon>Basidiomycota</taxon>
        <taxon>Agaricomycotina</taxon>
        <taxon>Agaricomycetes</taxon>
        <taxon>Agaricomycetidae</taxon>
        <taxon>Agaricales</taxon>
        <taxon>Marasmiineae</taxon>
        <taxon>Mycenaceae</taxon>
        <taxon>Favolaschia</taxon>
    </lineage>
</organism>
<protein>
    <submittedName>
        <fullName evidence="2">Uncharacterized protein</fullName>
    </submittedName>
</protein>
<sequence>MTDSRDSTPTARARRKRRSIQPLLPATAYPPPMKSKYRLARQTEYQVLLQRHLDRNEKARVRMARRRAALKAGPPEPQQIAAERERGYQSHYRAQHRELLRDLDLARRMSGHRNYEALYGHEALLAYAEGRKERRRNAIARRRAKEPYASDHDMEALCDEDEDDDTTDDDSLESEDD</sequence>
<evidence type="ECO:0000313" key="3">
    <source>
        <dbReference type="Proteomes" id="UP001362999"/>
    </source>
</evidence>
<reference evidence="2 3" key="1">
    <citation type="journal article" date="2024" name="J Genomics">
        <title>Draft genome sequencing and assembly of Favolaschia claudopus CIRM-BRFM 2984 isolated from oak limbs.</title>
        <authorList>
            <person name="Navarro D."/>
            <person name="Drula E."/>
            <person name="Chaduli D."/>
            <person name="Cazenave R."/>
            <person name="Ahrendt S."/>
            <person name="Wang J."/>
            <person name="Lipzen A."/>
            <person name="Daum C."/>
            <person name="Barry K."/>
            <person name="Grigoriev I.V."/>
            <person name="Favel A."/>
            <person name="Rosso M.N."/>
            <person name="Martin F."/>
        </authorList>
    </citation>
    <scope>NUCLEOTIDE SEQUENCE [LARGE SCALE GENOMIC DNA]</scope>
    <source>
        <strain evidence="2 3">CIRM-BRFM 2984</strain>
    </source>
</reference>